<keyword evidence="8" id="KW-1185">Reference proteome</keyword>
<dbReference type="InterPro" id="IPR019307">
    <property type="entry name" value="RNA-bd_AU-1/RNase_E/G"/>
</dbReference>
<keyword evidence="3" id="KW-0378">Hydrolase</keyword>
<dbReference type="PANTHER" id="PTHR30001:SF0">
    <property type="entry name" value="RIBONUCLEASE G"/>
    <property type="match status" value="1"/>
</dbReference>
<dbReference type="EMBL" id="JACRSQ010000007">
    <property type="protein sequence ID" value="MBC8543197.1"/>
    <property type="molecule type" value="Genomic_DNA"/>
</dbReference>
<evidence type="ECO:0000256" key="3">
    <source>
        <dbReference type="ARBA" id="ARBA00022801"/>
    </source>
</evidence>
<evidence type="ECO:0000256" key="5">
    <source>
        <dbReference type="ARBA" id="ARBA00022884"/>
    </source>
</evidence>
<dbReference type="AlphaFoldDB" id="A0A926HWY2"/>
<evidence type="ECO:0000256" key="4">
    <source>
        <dbReference type="ARBA" id="ARBA00022842"/>
    </source>
</evidence>
<feature type="domain" description="RNA-binding protein AU-1/Ribonuclease E/G" evidence="6">
    <location>
        <begin position="108"/>
        <end position="378"/>
    </location>
</feature>
<protein>
    <submittedName>
        <fullName evidence="7">Ribonuclease E/G</fullName>
    </submittedName>
</protein>
<dbReference type="PANTHER" id="PTHR30001">
    <property type="entry name" value="RIBONUCLEASE"/>
    <property type="match status" value="1"/>
</dbReference>
<dbReference type="SUPFAM" id="SSF50249">
    <property type="entry name" value="Nucleic acid-binding proteins"/>
    <property type="match status" value="1"/>
</dbReference>
<keyword evidence="4" id="KW-0460">Magnesium</keyword>
<evidence type="ECO:0000256" key="1">
    <source>
        <dbReference type="ARBA" id="ARBA00001946"/>
    </source>
</evidence>
<proteinExistence type="predicted"/>
<name>A0A926HWY2_9FIRM</name>
<comment type="caution">
    <text evidence="7">The sequence shown here is derived from an EMBL/GenBank/DDBJ whole genome shotgun (WGS) entry which is preliminary data.</text>
</comment>
<evidence type="ECO:0000259" key="6">
    <source>
        <dbReference type="Pfam" id="PF10150"/>
    </source>
</evidence>
<evidence type="ECO:0000256" key="2">
    <source>
        <dbReference type="ARBA" id="ARBA00022723"/>
    </source>
</evidence>
<reference evidence="7" key="1">
    <citation type="submission" date="2020-08" db="EMBL/GenBank/DDBJ databases">
        <title>Genome public.</title>
        <authorList>
            <person name="Liu C."/>
            <person name="Sun Q."/>
        </authorList>
    </citation>
    <scope>NUCLEOTIDE SEQUENCE</scope>
    <source>
        <strain evidence="7">NSJ-32</strain>
    </source>
</reference>
<keyword evidence="5" id="KW-0694">RNA-binding</keyword>
<evidence type="ECO:0000313" key="7">
    <source>
        <dbReference type="EMBL" id="MBC8543197.1"/>
    </source>
</evidence>
<dbReference type="RefSeq" id="WP_249289586.1">
    <property type="nucleotide sequence ID" value="NZ_JACRSQ010000007.1"/>
</dbReference>
<keyword evidence="2" id="KW-0479">Metal-binding</keyword>
<sequence>MKHNEATYIITVQARAETLSVGLLEQGRLIEYEVFPRHSLPVIDRVCIGKVKEVSLTLHAAFLDCGAGKSGFLPLRGGRKLACGEELLVQIVKEGTQDKGYLLTEKISLSGKYLVLTPFDRRVSLSSKIQNPEERARLHRLASCLPNLKQTGYILRTDAQGQSDADIQREAEELVKQWETIRRRAPYATSGSILYQPMPPVLTYIKNLPTGSIQKIVVDDTAYYRQLKDALQSTYPALTGIVCHHDQGRFGIQEFYKLTSQLQRALAKRVPLRKGGFLVIEQTEAMAVIDVNSGSPAGRMDFEELAYSTNCAAAEEIARQMRLRNLSGIIVVDFIDMRREEHKTALLDLLRKATHSDPRRTTIHGMTNLGLVEISRQKKSLPLQVSIQLEAGGQSYEEFLEDHEENYD</sequence>
<evidence type="ECO:0000313" key="8">
    <source>
        <dbReference type="Proteomes" id="UP000657006"/>
    </source>
</evidence>
<dbReference type="InterPro" id="IPR012340">
    <property type="entry name" value="NA-bd_OB-fold"/>
</dbReference>
<dbReference type="GO" id="GO:0003723">
    <property type="term" value="F:RNA binding"/>
    <property type="evidence" value="ECO:0007669"/>
    <property type="project" value="UniProtKB-KW"/>
</dbReference>
<comment type="cofactor">
    <cofactor evidence="1">
        <name>Mg(2+)</name>
        <dbReference type="ChEBI" id="CHEBI:18420"/>
    </cofactor>
</comment>
<dbReference type="GO" id="GO:0006364">
    <property type="term" value="P:rRNA processing"/>
    <property type="evidence" value="ECO:0007669"/>
    <property type="project" value="TreeGrafter"/>
</dbReference>
<gene>
    <name evidence="7" type="ORF">H8730_06540</name>
</gene>
<dbReference type="InterPro" id="IPR004659">
    <property type="entry name" value="RNase_E/G"/>
</dbReference>
<dbReference type="GO" id="GO:0046872">
    <property type="term" value="F:metal ion binding"/>
    <property type="evidence" value="ECO:0007669"/>
    <property type="project" value="UniProtKB-KW"/>
</dbReference>
<dbReference type="GO" id="GO:0005737">
    <property type="term" value="C:cytoplasm"/>
    <property type="evidence" value="ECO:0007669"/>
    <property type="project" value="TreeGrafter"/>
</dbReference>
<dbReference type="GO" id="GO:0004540">
    <property type="term" value="F:RNA nuclease activity"/>
    <property type="evidence" value="ECO:0007669"/>
    <property type="project" value="InterPro"/>
</dbReference>
<dbReference type="GO" id="GO:0016787">
    <property type="term" value="F:hydrolase activity"/>
    <property type="evidence" value="ECO:0007669"/>
    <property type="project" value="UniProtKB-KW"/>
</dbReference>
<dbReference type="Proteomes" id="UP000657006">
    <property type="component" value="Unassembled WGS sequence"/>
</dbReference>
<dbReference type="Pfam" id="PF10150">
    <property type="entry name" value="RNase_E_G"/>
    <property type="match status" value="1"/>
</dbReference>
<organism evidence="7 8">
    <name type="scientific">Bianquea renquensis</name>
    <dbReference type="NCBI Taxonomy" id="2763661"/>
    <lineage>
        <taxon>Bacteria</taxon>
        <taxon>Bacillati</taxon>
        <taxon>Bacillota</taxon>
        <taxon>Clostridia</taxon>
        <taxon>Eubacteriales</taxon>
        <taxon>Bianqueaceae</taxon>
        <taxon>Bianquea</taxon>
    </lineage>
</organism>
<accession>A0A926HWY2</accession>